<name>A0A285JZ87_9ACTN</name>
<feature type="compositionally biased region" description="Basic and acidic residues" evidence="1">
    <location>
        <begin position="86"/>
        <end position="108"/>
    </location>
</feature>
<keyword evidence="3" id="KW-1185">Reference proteome</keyword>
<feature type="compositionally biased region" description="Low complexity" evidence="1">
    <location>
        <begin position="163"/>
        <end position="173"/>
    </location>
</feature>
<organism evidence="2 3">
    <name type="scientific">Paractinoplanes atraurantiacus</name>
    <dbReference type="NCBI Taxonomy" id="1036182"/>
    <lineage>
        <taxon>Bacteria</taxon>
        <taxon>Bacillati</taxon>
        <taxon>Actinomycetota</taxon>
        <taxon>Actinomycetes</taxon>
        <taxon>Micromonosporales</taxon>
        <taxon>Micromonosporaceae</taxon>
        <taxon>Paractinoplanes</taxon>
    </lineage>
</organism>
<dbReference type="AlphaFoldDB" id="A0A285JZ87"/>
<evidence type="ECO:0000313" key="3">
    <source>
        <dbReference type="Proteomes" id="UP000219612"/>
    </source>
</evidence>
<evidence type="ECO:0000313" key="2">
    <source>
        <dbReference type="EMBL" id="SNY65087.1"/>
    </source>
</evidence>
<proteinExistence type="predicted"/>
<feature type="region of interest" description="Disordered" evidence="1">
    <location>
        <begin position="86"/>
        <end position="173"/>
    </location>
</feature>
<reference evidence="2 3" key="1">
    <citation type="submission" date="2017-09" db="EMBL/GenBank/DDBJ databases">
        <authorList>
            <person name="Ehlers B."/>
            <person name="Leendertz F.H."/>
        </authorList>
    </citation>
    <scope>NUCLEOTIDE SEQUENCE [LARGE SCALE GENOMIC DNA]</scope>
    <source>
        <strain evidence="2 3">CGMCC 4.6857</strain>
    </source>
</reference>
<dbReference type="EMBL" id="OBDY01000027">
    <property type="protein sequence ID" value="SNY65087.1"/>
    <property type="molecule type" value="Genomic_DNA"/>
</dbReference>
<protein>
    <submittedName>
        <fullName evidence="2">Uncharacterized protein</fullName>
    </submittedName>
</protein>
<evidence type="ECO:0000256" key="1">
    <source>
        <dbReference type="SAM" id="MobiDB-lite"/>
    </source>
</evidence>
<gene>
    <name evidence="2" type="ORF">SAMN05421748_127130</name>
</gene>
<accession>A0A285JZ87</accession>
<feature type="compositionally biased region" description="Low complexity" evidence="1">
    <location>
        <begin position="110"/>
        <end position="127"/>
    </location>
</feature>
<sequence length="173" mass="18671">MNPFFFEIVRRRNHRYAWELVTYFGGDRRLIARSFRDWQTAAEATESATATQQAVCDAGIVPKPAQPGDIQFEVIEDVLALEVTGHGDLDGGYVDPDHDGYGDRDRRSLTTTARSTGSAETGSAGTGRAERSKTSAEAGKSNGEAAKSNGEARPKARPRKAPAKTTRAGASRN</sequence>
<dbReference type="RefSeq" id="WP_097327249.1">
    <property type="nucleotide sequence ID" value="NZ_OBDY01000027.1"/>
</dbReference>
<dbReference type="Proteomes" id="UP000219612">
    <property type="component" value="Unassembled WGS sequence"/>
</dbReference>